<dbReference type="PANTHER" id="PTHR28629">
    <property type="entry name" value="TRIOKINASE/FMN CYCLASE"/>
    <property type="match status" value="1"/>
</dbReference>
<dbReference type="InterPro" id="IPR036117">
    <property type="entry name" value="DhaL_dom_sf"/>
</dbReference>
<evidence type="ECO:0000256" key="1">
    <source>
        <dbReference type="ARBA" id="ARBA00022679"/>
    </source>
</evidence>
<name>A0ABT8S5N7_9BURK</name>
<dbReference type="SUPFAM" id="SSF101473">
    <property type="entry name" value="DhaL-like"/>
    <property type="match status" value="1"/>
</dbReference>
<dbReference type="Proteomes" id="UP001169027">
    <property type="component" value="Unassembled WGS sequence"/>
</dbReference>
<dbReference type="RefSeq" id="WP_301811674.1">
    <property type="nucleotide sequence ID" value="NZ_JAUJZH010000013.1"/>
</dbReference>
<dbReference type="Gene3D" id="1.25.40.340">
    <property type="match status" value="1"/>
</dbReference>
<reference evidence="4" key="1">
    <citation type="submission" date="2023-06" db="EMBL/GenBank/DDBJ databases">
        <authorList>
            <person name="Jiang Y."/>
            <person name="Liu Q."/>
        </authorList>
    </citation>
    <scope>NUCLEOTIDE SEQUENCE</scope>
    <source>
        <strain evidence="4">CGMCC 1.12090</strain>
    </source>
</reference>
<dbReference type="InterPro" id="IPR004007">
    <property type="entry name" value="DhaL_dom"/>
</dbReference>
<evidence type="ECO:0000313" key="5">
    <source>
        <dbReference type="Proteomes" id="UP001169027"/>
    </source>
</evidence>
<proteinExistence type="predicted"/>
<dbReference type="SMART" id="SM01120">
    <property type="entry name" value="Dak2"/>
    <property type="match status" value="1"/>
</dbReference>
<organism evidence="4 5">
    <name type="scientific">Variovorax ginsengisoli</name>
    <dbReference type="NCBI Taxonomy" id="363844"/>
    <lineage>
        <taxon>Bacteria</taxon>
        <taxon>Pseudomonadati</taxon>
        <taxon>Pseudomonadota</taxon>
        <taxon>Betaproteobacteria</taxon>
        <taxon>Burkholderiales</taxon>
        <taxon>Comamonadaceae</taxon>
        <taxon>Variovorax</taxon>
    </lineage>
</organism>
<feature type="domain" description="DhaL" evidence="3">
    <location>
        <begin position="5"/>
        <end position="198"/>
    </location>
</feature>
<comment type="caution">
    <text evidence="4">The sequence shown here is derived from an EMBL/GenBank/DDBJ whole genome shotgun (WGS) entry which is preliminary data.</text>
</comment>
<evidence type="ECO:0000259" key="3">
    <source>
        <dbReference type="PROSITE" id="PS51480"/>
    </source>
</evidence>
<protein>
    <submittedName>
        <fullName evidence="4">DAK2 domain-containing protein</fullName>
    </submittedName>
</protein>
<evidence type="ECO:0000313" key="4">
    <source>
        <dbReference type="EMBL" id="MDO1534235.1"/>
    </source>
</evidence>
<gene>
    <name evidence="4" type="ORF">Q2T77_18260</name>
</gene>
<dbReference type="PROSITE" id="PS51480">
    <property type="entry name" value="DHAL"/>
    <property type="match status" value="1"/>
</dbReference>
<accession>A0ABT8S5N7</accession>
<sequence>MLDAPTLTAAVPRWCAAMHSAAPELNALDGRLGDADLGVTLDKCATLIEQALPELPDTLEGIFKRCAQASAKASGSSFGTLLTVALATSAKRCAGVASLDRSDLAALLGEVVSVLSARGGASLGDKTVLDGLHAIQFALAGASPEAAVRQVASSAMRDALDAFRDQPNRIGRARMFADKTIGLDDPGMVALQRMVDSL</sequence>
<dbReference type="InterPro" id="IPR050861">
    <property type="entry name" value="Dihydroxyacetone_Kinase"/>
</dbReference>
<keyword evidence="2" id="KW-0418">Kinase</keyword>
<keyword evidence="1" id="KW-0808">Transferase</keyword>
<keyword evidence="5" id="KW-1185">Reference proteome</keyword>
<dbReference type="Pfam" id="PF02734">
    <property type="entry name" value="Dak2"/>
    <property type="match status" value="1"/>
</dbReference>
<dbReference type="EMBL" id="JAUKVY010000013">
    <property type="protein sequence ID" value="MDO1534235.1"/>
    <property type="molecule type" value="Genomic_DNA"/>
</dbReference>
<evidence type="ECO:0000256" key="2">
    <source>
        <dbReference type="ARBA" id="ARBA00022777"/>
    </source>
</evidence>
<dbReference type="PANTHER" id="PTHR28629:SF4">
    <property type="entry name" value="TRIOKINASE_FMN CYCLASE"/>
    <property type="match status" value="1"/>
</dbReference>